<sequence>MENTSDIKTWDSMMFDFTNAISKDTECTELITILIRMLFSNNELGIFDLLPERSKDVVKMDDVKKELKIRHNAIVKIKQNLINYQNARKSDRSIYMTNLIKLCDDFYNALITGRNNDNVCLLTIAITFAFIHLTILRERNRHSKEIYLTKQPNKTHETELVQKVQDYKQYFVDMYYTWEDWRKEFIHITSHPESPVSSFPCFVKDSYHDLSIYYMYPHSTDEVMLKDETKLNKYKELCNQSKMCFLDEAKGIFLNMYSHTFVLDKFFPNNWGALSVAPNRTIGTFTYGIVGKNTLPNVKLYGTDYEENFKLCSDEPGIITGINIHHSDILNGLTVKYKGRPGTSIGDVKAGDATTIRGLNKDDRYITGVDIYFNNERVISGIQFYFKDNLVSEVFGSDKDSKIFCWWTY</sequence>
<reference evidence="1" key="1">
    <citation type="submission" date="2021-06" db="EMBL/GenBank/DDBJ databases">
        <authorList>
            <person name="Kallberg Y."/>
            <person name="Tangrot J."/>
            <person name="Rosling A."/>
        </authorList>
    </citation>
    <scope>NUCLEOTIDE SEQUENCE</scope>
    <source>
        <strain evidence="1">AU212A</strain>
    </source>
</reference>
<evidence type="ECO:0000313" key="1">
    <source>
        <dbReference type="EMBL" id="CAG8581900.1"/>
    </source>
</evidence>
<evidence type="ECO:0000313" key="2">
    <source>
        <dbReference type="Proteomes" id="UP000789860"/>
    </source>
</evidence>
<gene>
    <name evidence="1" type="ORF">SCALOS_LOCUS6237</name>
</gene>
<comment type="caution">
    <text evidence="1">The sequence shown here is derived from an EMBL/GenBank/DDBJ whole genome shotgun (WGS) entry which is preliminary data.</text>
</comment>
<proteinExistence type="predicted"/>
<keyword evidence="2" id="KW-1185">Reference proteome</keyword>
<accession>A0ACA9MGG5</accession>
<organism evidence="1 2">
    <name type="scientific">Scutellospora calospora</name>
    <dbReference type="NCBI Taxonomy" id="85575"/>
    <lineage>
        <taxon>Eukaryota</taxon>
        <taxon>Fungi</taxon>
        <taxon>Fungi incertae sedis</taxon>
        <taxon>Mucoromycota</taxon>
        <taxon>Glomeromycotina</taxon>
        <taxon>Glomeromycetes</taxon>
        <taxon>Diversisporales</taxon>
        <taxon>Gigasporaceae</taxon>
        <taxon>Scutellospora</taxon>
    </lineage>
</organism>
<dbReference type="EMBL" id="CAJVPM010011530">
    <property type="protein sequence ID" value="CAG8581900.1"/>
    <property type="molecule type" value="Genomic_DNA"/>
</dbReference>
<dbReference type="Proteomes" id="UP000789860">
    <property type="component" value="Unassembled WGS sequence"/>
</dbReference>
<protein>
    <submittedName>
        <fullName evidence="1">5694_t:CDS:1</fullName>
    </submittedName>
</protein>
<name>A0ACA9MGG5_9GLOM</name>